<evidence type="ECO:0000313" key="2">
    <source>
        <dbReference type="Proteomes" id="UP000177968"/>
    </source>
</evidence>
<dbReference type="AlphaFoldDB" id="A0A1F6FLZ7"/>
<comment type="caution">
    <text evidence="1">The sequence shown here is derived from an EMBL/GenBank/DDBJ whole genome shotgun (WGS) entry which is preliminary data.</text>
</comment>
<dbReference type="Proteomes" id="UP000177968">
    <property type="component" value="Unassembled WGS sequence"/>
</dbReference>
<sequence length="65" mass="7662">MVVATELKTEIRKLARESVREALEHEMLKLRTSLVPYVSHKEQKNIEKLYKKPSGRAVRTVRMRV</sequence>
<evidence type="ECO:0000313" key="1">
    <source>
        <dbReference type="EMBL" id="OGG86889.1"/>
    </source>
</evidence>
<organism evidence="1 2">
    <name type="scientific">Candidatus Kaiserbacteria bacterium RIFCSPLOWO2_12_FULL_50_28</name>
    <dbReference type="NCBI Taxonomy" id="1798527"/>
    <lineage>
        <taxon>Bacteria</taxon>
        <taxon>Candidatus Kaiseribacteriota</taxon>
    </lineage>
</organism>
<protein>
    <submittedName>
        <fullName evidence="1">Uncharacterized protein</fullName>
    </submittedName>
</protein>
<accession>A0A1F6FLZ7</accession>
<dbReference type="EMBL" id="MFMO01000041">
    <property type="protein sequence ID" value="OGG86889.1"/>
    <property type="molecule type" value="Genomic_DNA"/>
</dbReference>
<name>A0A1F6FLZ7_9BACT</name>
<proteinExistence type="predicted"/>
<reference evidence="1 2" key="1">
    <citation type="journal article" date="2016" name="Nat. Commun.">
        <title>Thousands of microbial genomes shed light on interconnected biogeochemical processes in an aquifer system.</title>
        <authorList>
            <person name="Anantharaman K."/>
            <person name="Brown C.T."/>
            <person name="Hug L.A."/>
            <person name="Sharon I."/>
            <person name="Castelle C.J."/>
            <person name="Probst A.J."/>
            <person name="Thomas B.C."/>
            <person name="Singh A."/>
            <person name="Wilkins M.J."/>
            <person name="Karaoz U."/>
            <person name="Brodie E.L."/>
            <person name="Williams K.H."/>
            <person name="Hubbard S.S."/>
            <person name="Banfield J.F."/>
        </authorList>
    </citation>
    <scope>NUCLEOTIDE SEQUENCE [LARGE SCALE GENOMIC DNA]</scope>
</reference>
<gene>
    <name evidence="1" type="ORF">A3H15_01015</name>
</gene>